<feature type="region of interest" description="Disordered" evidence="1">
    <location>
        <begin position="33"/>
        <end position="64"/>
    </location>
</feature>
<gene>
    <name evidence="3" type="primary">20342327</name>
    <name evidence="2" type="ORF">GGTG_01869</name>
</gene>
<dbReference type="AlphaFoldDB" id="J3NKS8"/>
<accession>J3NKS8</accession>
<dbReference type="GeneID" id="20342327"/>
<reference evidence="3" key="4">
    <citation type="journal article" date="2015" name="G3 (Bethesda)">
        <title>Genome sequences of three phytopathogenic species of the Magnaporthaceae family of fungi.</title>
        <authorList>
            <person name="Okagaki L.H."/>
            <person name="Nunes C.C."/>
            <person name="Sailsbery J."/>
            <person name="Clay B."/>
            <person name="Brown D."/>
            <person name="John T."/>
            <person name="Oh Y."/>
            <person name="Young N."/>
            <person name="Fitzgerald M."/>
            <person name="Haas B.J."/>
            <person name="Zeng Q."/>
            <person name="Young S."/>
            <person name="Adiconis X."/>
            <person name="Fan L."/>
            <person name="Levin J.Z."/>
            <person name="Mitchell T.K."/>
            <person name="Okubara P.A."/>
            <person name="Farman M.L."/>
            <person name="Kohn L.M."/>
            <person name="Birren B."/>
            <person name="Ma L.-J."/>
            <person name="Dean R.A."/>
        </authorList>
    </citation>
    <scope>NUCLEOTIDE SEQUENCE</scope>
    <source>
        <strain evidence="3">R3-111a-1</strain>
    </source>
</reference>
<dbReference type="EMBL" id="GL385395">
    <property type="protein sequence ID" value="EJT81895.1"/>
    <property type="molecule type" value="Genomic_DNA"/>
</dbReference>
<evidence type="ECO:0000313" key="4">
    <source>
        <dbReference type="Proteomes" id="UP000006039"/>
    </source>
</evidence>
<reference evidence="4" key="1">
    <citation type="submission" date="2010-07" db="EMBL/GenBank/DDBJ databases">
        <title>The genome sequence of Gaeumannomyces graminis var. tritici strain R3-111a-1.</title>
        <authorList>
            <consortium name="The Broad Institute Genome Sequencing Platform"/>
            <person name="Ma L.-J."/>
            <person name="Dead R."/>
            <person name="Young S."/>
            <person name="Zeng Q."/>
            <person name="Koehrsen M."/>
            <person name="Alvarado L."/>
            <person name="Berlin A."/>
            <person name="Chapman S.B."/>
            <person name="Chen Z."/>
            <person name="Freedman E."/>
            <person name="Gellesch M."/>
            <person name="Goldberg J."/>
            <person name="Griggs A."/>
            <person name="Gujja S."/>
            <person name="Heilman E.R."/>
            <person name="Heiman D."/>
            <person name="Hepburn T."/>
            <person name="Howarth C."/>
            <person name="Jen D."/>
            <person name="Larson L."/>
            <person name="Mehta T."/>
            <person name="Neiman D."/>
            <person name="Pearson M."/>
            <person name="Roberts A."/>
            <person name="Saif S."/>
            <person name="Shea T."/>
            <person name="Shenoy N."/>
            <person name="Sisk P."/>
            <person name="Stolte C."/>
            <person name="Sykes S."/>
            <person name="Walk T."/>
            <person name="White J."/>
            <person name="Yandava C."/>
            <person name="Haas B."/>
            <person name="Nusbaum C."/>
            <person name="Birren B."/>
        </authorList>
    </citation>
    <scope>NUCLEOTIDE SEQUENCE [LARGE SCALE GENOMIC DNA]</scope>
    <source>
        <strain evidence="4">R3-111a-1</strain>
    </source>
</reference>
<sequence length="118" mass="13230">MPSNLEVAVYLQPPHFADFPHPRIQSTRCHHRPTQVPKLHGGPAYQRVPADHQAERHTPLPPSNHLPTLPACIFAWLPKEPGHDAADPVDRPFLAFSSKGAKQQIRKSKNETGENQSR</sequence>
<feature type="compositionally biased region" description="Basic and acidic residues" evidence="1">
    <location>
        <begin position="108"/>
        <end position="118"/>
    </location>
</feature>
<protein>
    <submittedName>
        <fullName evidence="2 3">Uncharacterized protein</fullName>
    </submittedName>
</protein>
<dbReference type="Proteomes" id="UP000006039">
    <property type="component" value="Unassembled WGS sequence"/>
</dbReference>
<dbReference type="HOGENOM" id="CLU_2073302_0_0_1"/>
<proteinExistence type="predicted"/>
<reference evidence="2" key="3">
    <citation type="submission" date="2010-09" db="EMBL/GenBank/DDBJ databases">
        <title>Annotation of Gaeumannomyces graminis var. tritici R3-111a-1.</title>
        <authorList>
            <consortium name="The Broad Institute Genome Sequencing Platform"/>
            <person name="Ma L.-J."/>
            <person name="Dead R."/>
            <person name="Young S.K."/>
            <person name="Zeng Q."/>
            <person name="Gargeya S."/>
            <person name="Fitzgerald M."/>
            <person name="Haas B."/>
            <person name="Abouelleil A."/>
            <person name="Alvarado L."/>
            <person name="Arachchi H.M."/>
            <person name="Berlin A."/>
            <person name="Brown A."/>
            <person name="Chapman S.B."/>
            <person name="Chen Z."/>
            <person name="Dunbar C."/>
            <person name="Freedman E."/>
            <person name="Gearin G."/>
            <person name="Gellesch M."/>
            <person name="Goldberg J."/>
            <person name="Griggs A."/>
            <person name="Gujja S."/>
            <person name="Heiman D."/>
            <person name="Howarth C."/>
            <person name="Larson L."/>
            <person name="Lui A."/>
            <person name="MacDonald P.J.P."/>
            <person name="Mehta T."/>
            <person name="Montmayeur A."/>
            <person name="Murphy C."/>
            <person name="Neiman D."/>
            <person name="Pearson M."/>
            <person name="Priest M."/>
            <person name="Roberts A."/>
            <person name="Saif S."/>
            <person name="Shea T."/>
            <person name="Shenoy N."/>
            <person name="Sisk P."/>
            <person name="Stolte C."/>
            <person name="Sykes S."/>
            <person name="Yandava C."/>
            <person name="Wortman J."/>
            <person name="Nusbaum C."/>
            <person name="Birren B."/>
        </authorList>
    </citation>
    <scope>NUCLEOTIDE SEQUENCE</scope>
    <source>
        <strain evidence="2">R3-111a-1</strain>
    </source>
</reference>
<feature type="compositionally biased region" description="Basic and acidic residues" evidence="1">
    <location>
        <begin position="49"/>
        <end position="58"/>
    </location>
</feature>
<dbReference type="RefSeq" id="XP_009217904.1">
    <property type="nucleotide sequence ID" value="XM_009219640.1"/>
</dbReference>
<evidence type="ECO:0000256" key="1">
    <source>
        <dbReference type="SAM" id="MobiDB-lite"/>
    </source>
</evidence>
<name>J3NKS8_GAET3</name>
<keyword evidence="4" id="KW-1185">Reference proteome</keyword>
<reference evidence="2" key="2">
    <citation type="submission" date="2010-07" db="EMBL/GenBank/DDBJ databases">
        <authorList>
            <consortium name="The Broad Institute Genome Sequencing Platform"/>
            <consortium name="Broad Institute Genome Sequencing Center for Infectious Disease"/>
            <person name="Ma L.-J."/>
            <person name="Dead R."/>
            <person name="Young S."/>
            <person name="Zeng Q."/>
            <person name="Koehrsen M."/>
            <person name="Alvarado L."/>
            <person name="Berlin A."/>
            <person name="Chapman S.B."/>
            <person name="Chen Z."/>
            <person name="Freedman E."/>
            <person name="Gellesch M."/>
            <person name="Goldberg J."/>
            <person name="Griggs A."/>
            <person name="Gujja S."/>
            <person name="Heilman E.R."/>
            <person name="Heiman D."/>
            <person name="Hepburn T."/>
            <person name="Howarth C."/>
            <person name="Jen D."/>
            <person name="Larson L."/>
            <person name="Mehta T."/>
            <person name="Neiman D."/>
            <person name="Pearson M."/>
            <person name="Roberts A."/>
            <person name="Saif S."/>
            <person name="Shea T."/>
            <person name="Shenoy N."/>
            <person name="Sisk P."/>
            <person name="Stolte C."/>
            <person name="Sykes S."/>
            <person name="Walk T."/>
            <person name="White J."/>
            <person name="Yandava C."/>
            <person name="Haas B."/>
            <person name="Nusbaum C."/>
            <person name="Birren B."/>
        </authorList>
    </citation>
    <scope>NUCLEOTIDE SEQUENCE</scope>
    <source>
        <strain evidence="2">R3-111a-1</strain>
    </source>
</reference>
<evidence type="ECO:0000313" key="2">
    <source>
        <dbReference type="EMBL" id="EJT81895.1"/>
    </source>
</evidence>
<dbReference type="VEuPathDB" id="FungiDB:GGTG_01869"/>
<evidence type="ECO:0000313" key="3">
    <source>
        <dbReference type="EnsemblFungi" id="EJT81895"/>
    </source>
</evidence>
<feature type="region of interest" description="Disordered" evidence="1">
    <location>
        <begin position="84"/>
        <end position="118"/>
    </location>
</feature>
<organism evidence="2">
    <name type="scientific">Gaeumannomyces tritici (strain R3-111a-1)</name>
    <name type="common">Wheat and barley take-all root rot fungus</name>
    <name type="synonym">Gaeumannomyces graminis var. tritici</name>
    <dbReference type="NCBI Taxonomy" id="644352"/>
    <lineage>
        <taxon>Eukaryota</taxon>
        <taxon>Fungi</taxon>
        <taxon>Dikarya</taxon>
        <taxon>Ascomycota</taxon>
        <taxon>Pezizomycotina</taxon>
        <taxon>Sordariomycetes</taxon>
        <taxon>Sordariomycetidae</taxon>
        <taxon>Magnaporthales</taxon>
        <taxon>Magnaporthaceae</taxon>
        <taxon>Gaeumannomyces</taxon>
    </lineage>
</organism>
<dbReference type="EnsemblFungi" id="EJT81895">
    <property type="protein sequence ID" value="EJT81895"/>
    <property type="gene ID" value="GGTG_01869"/>
</dbReference>
<reference evidence="3" key="5">
    <citation type="submission" date="2018-04" db="UniProtKB">
        <authorList>
            <consortium name="EnsemblFungi"/>
        </authorList>
    </citation>
    <scope>IDENTIFICATION</scope>
    <source>
        <strain evidence="3">R3-111a-1</strain>
    </source>
</reference>